<name>A0A177TIZ4_9BASI</name>
<accession>A0A177TIZ4</accession>
<dbReference type="EMBL" id="LWDF02001042">
    <property type="protein sequence ID" value="KAE8240592.1"/>
    <property type="molecule type" value="Genomic_DNA"/>
</dbReference>
<evidence type="ECO:0000313" key="3">
    <source>
        <dbReference type="Proteomes" id="UP000077521"/>
    </source>
</evidence>
<comment type="caution">
    <text evidence="2">The sequence shown here is derived from an EMBL/GenBank/DDBJ whole genome shotgun (WGS) entry which is preliminary data.</text>
</comment>
<evidence type="ECO:0000256" key="1">
    <source>
        <dbReference type="SAM" id="MobiDB-lite"/>
    </source>
</evidence>
<feature type="region of interest" description="Disordered" evidence="1">
    <location>
        <begin position="189"/>
        <end position="221"/>
    </location>
</feature>
<reference evidence="2" key="1">
    <citation type="submission" date="2016-04" db="EMBL/GenBank/DDBJ databases">
        <authorList>
            <person name="Nguyen H.D."/>
            <person name="Samba Siva P."/>
            <person name="Cullis J."/>
            <person name="Levesque C.A."/>
            <person name="Hambleton S."/>
        </authorList>
    </citation>
    <scope>NUCLEOTIDE SEQUENCE</scope>
    <source>
        <strain evidence="2">DAOMC 236416</strain>
    </source>
</reference>
<organism evidence="2 3">
    <name type="scientific">Tilletia indica</name>
    <dbReference type="NCBI Taxonomy" id="43049"/>
    <lineage>
        <taxon>Eukaryota</taxon>
        <taxon>Fungi</taxon>
        <taxon>Dikarya</taxon>
        <taxon>Basidiomycota</taxon>
        <taxon>Ustilaginomycotina</taxon>
        <taxon>Exobasidiomycetes</taxon>
        <taxon>Tilletiales</taxon>
        <taxon>Tilletiaceae</taxon>
        <taxon>Tilletia</taxon>
    </lineage>
</organism>
<sequence>MAECSKATQALAQLSGIIQIMGSSLDKAGEHTDGDVEAAVADIEAIKIETRAMRLRADEHTLESLSRARSNFEEFQRRIQREFDTLKERAAQDFVETQEMAVRSVQTARTRQEEILEDSLDRLATKLRRFGTGKTDGDLRLFTLLKTSCEAMDVACKAAQSGWLRAETQLLGSNVWAVAWPEAARGAERRVRSAGGGGMTGPPDYDAARGGEGHDRSAVAN</sequence>
<keyword evidence="3" id="KW-1185">Reference proteome</keyword>
<feature type="compositionally biased region" description="Basic and acidic residues" evidence="1">
    <location>
        <begin position="206"/>
        <end position="221"/>
    </location>
</feature>
<proteinExistence type="predicted"/>
<dbReference type="Proteomes" id="UP000077521">
    <property type="component" value="Unassembled WGS sequence"/>
</dbReference>
<gene>
    <name evidence="2" type="ORF">A4X13_0g7710</name>
</gene>
<reference evidence="2" key="2">
    <citation type="journal article" date="2019" name="IMA Fungus">
        <title>Genome sequencing and comparison of five Tilletia species to identify candidate genes for the detection of regulated species infecting wheat.</title>
        <authorList>
            <person name="Nguyen H.D.T."/>
            <person name="Sultana T."/>
            <person name="Kesanakurti P."/>
            <person name="Hambleton S."/>
        </authorList>
    </citation>
    <scope>NUCLEOTIDE SEQUENCE</scope>
    <source>
        <strain evidence="2">DAOMC 236416</strain>
    </source>
</reference>
<evidence type="ECO:0000313" key="2">
    <source>
        <dbReference type="EMBL" id="KAE8240592.1"/>
    </source>
</evidence>
<dbReference type="AlphaFoldDB" id="A0A177TIZ4"/>
<dbReference type="OrthoDB" id="3422373at2759"/>
<protein>
    <submittedName>
        <fullName evidence="2">Uncharacterized protein</fullName>
    </submittedName>
</protein>